<dbReference type="Proteomes" id="UP000058857">
    <property type="component" value="Chromosome 1"/>
</dbReference>
<gene>
    <name evidence="1" type="ORF">LBBP_00974</name>
</gene>
<accession>A0A0S2INU9</accession>
<protein>
    <submittedName>
        <fullName evidence="1">Uncharacterized protein</fullName>
    </submittedName>
</protein>
<dbReference type="EMBL" id="CP012029">
    <property type="protein sequence ID" value="ALO25288.1"/>
    <property type="molecule type" value="Genomic_DNA"/>
</dbReference>
<name>A0A0S2INU9_LEPBO</name>
<reference evidence="1 2" key="1">
    <citation type="journal article" date="2015" name="PLoS Negl. Trop. Dis.">
        <title>Distribution of Plasmids in Distinct Leptospira Pathogenic Species.</title>
        <authorList>
            <person name="Wang Y."/>
            <person name="Zhuang X."/>
            <person name="Zhong Y."/>
            <person name="Zhang C."/>
            <person name="Zhang Y."/>
            <person name="Zeng L."/>
            <person name="Zhu Y."/>
            <person name="He P."/>
            <person name="Dong K."/>
            <person name="Pal U."/>
            <person name="Guo X."/>
            <person name="Qin J."/>
        </authorList>
    </citation>
    <scope>NUCLEOTIDE SEQUENCE [LARGE SCALE GENOMIC DNA]</scope>
    <source>
        <strain evidence="1 2">56604</strain>
    </source>
</reference>
<evidence type="ECO:0000313" key="2">
    <source>
        <dbReference type="Proteomes" id="UP000058857"/>
    </source>
</evidence>
<dbReference type="AlphaFoldDB" id="A0A0S2INU9"/>
<sequence>MFEISSWRMSLFGFQRGWHFFDSFFRFLTDIFGSTIKVA</sequence>
<organism evidence="1">
    <name type="scientific">Leptospira borgpetersenii serovar Ballum</name>
    <dbReference type="NCBI Taxonomy" id="280505"/>
    <lineage>
        <taxon>Bacteria</taxon>
        <taxon>Pseudomonadati</taxon>
        <taxon>Spirochaetota</taxon>
        <taxon>Spirochaetia</taxon>
        <taxon>Leptospirales</taxon>
        <taxon>Leptospiraceae</taxon>
        <taxon>Leptospira</taxon>
    </lineage>
</organism>
<evidence type="ECO:0000313" key="1">
    <source>
        <dbReference type="EMBL" id="ALO25288.1"/>
    </source>
</evidence>
<proteinExistence type="predicted"/>